<dbReference type="SUPFAM" id="SSF51261">
    <property type="entry name" value="Duplicated hybrid motif"/>
    <property type="match status" value="1"/>
</dbReference>
<keyword evidence="2" id="KW-0813">Transport</keyword>
<evidence type="ECO:0000313" key="9">
    <source>
        <dbReference type="Proteomes" id="UP000005947"/>
    </source>
</evidence>
<dbReference type="Pfam" id="PF00358">
    <property type="entry name" value="PTS_EIIA_1"/>
    <property type="match status" value="1"/>
</dbReference>
<dbReference type="InterPro" id="IPR050890">
    <property type="entry name" value="PTS_EIIA_component"/>
</dbReference>
<dbReference type="AlphaFoldDB" id="F1T6S1"/>
<keyword evidence="8" id="KW-0670">Pyruvate</keyword>
<dbReference type="Proteomes" id="UP000005947">
    <property type="component" value="Unassembled WGS sequence"/>
</dbReference>
<accession>F1T6S1</accession>
<dbReference type="PANTHER" id="PTHR45008:SF1">
    <property type="entry name" value="PTS SYSTEM GLUCOSE-SPECIFIC EIIA COMPONENT"/>
    <property type="match status" value="1"/>
</dbReference>
<evidence type="ECO:0000313" key="8">
    <source>
        <dbReference type="EMBL" id="EGF22796.1"/>
    </source>
</evidence>
<comment type="caution">
    <text evidence="8">The sequence shown here is derived from an EMBL/GenBank/DDBJ whole genome shotgun (WGS) entry which is preliminary data.</text>
</comment>
<keyword evidence="3" id="KW-0762">Sugar transport</keyword>
<dbReference type="eggNOG" id="COG2190">
    <property type="taxonomic scope" value="Bacteria"/>
</dbReference>
<dbReference type="GO" id="GO:0005737">
    <property type="term" value="C:cytoplasm"/>
    <property type="evidence" value="ECO:0007669"/>
    <property type="project" value="UniProtKB-SubCell"/>
</dbReference>
<keyword evidence="6" id="KW-0418">Kinase</keyword>
<keyword evidence="5" id="KW-0598">Phosphotransferase system</keyword>
<dbReference type="GO" id="GO:0016301">
    <property type="term" value="F:kinase activity"/>
    <property type="evidence" value="ECO:0007669"/>
    <property type="project" value="UniProtKB-KW"/>
</dbReference>
<dbReference type="NCBIfam" id="TIGR00830">
    <property type="entry name" value="PTBA"/>
    <property type="match status" value="1"/>
</dbReference>
<proteinExistence type="predicted"/>
<dbReference type="PROSITE" id="PS00371">
    <property type="entry name" value="PTS_EIIA_TYPE_1_HIS"/>
    <property type="match status" value="1"/>
</dbReference>
<reference evidence="8 9" key="1">
    <citation type="submission" date="2011-02" db="EMBL/GenBank/DDBJ databases">
        <authorList>
            <person name="Muzny D."/>
            <person name="Qin X."/>
            <person name="Buhay C."/>
            <person name="Dugan-Rocha S."/>
            <person name="Ding Y."/>
            <person name="Chen G."/>
            <person name="Hawes A."/>
            <person name="Holder M."/>
            <person name="Jhangiani S."/>
            <person name="Johnson A."/>
            <person name="Khan Z."/>
            <person name="Li Z."/>
            <person name="Liu W."/>
            <person name="Liu X."/>
            <person name="Perez L."/>
            <person name="Shen H."/>
            <person name="Wang Q."/>
            <person name="Watt J."/>
            <person name="Xi L."/>
            <person name="Xin Y."/>
            <person name="Zhou J."/>
            <person name="Deng J."/>
            <person name="Jiang H."/>
            <person name="Liu Y."/>
            <person name="Qu J."/>
            <person name="Song X.-Z."/>
            <person name="Zhang L."/>
            <person name="Villasana D."/>
            <person name="Johnson A."/>
            <person name="Liu J."/>
            <person name="Liyanage D."/>
            <person name="Lorensuhewa L."/>
            <person name="Robinson T."/>
            <person name="Song A."/>
            <person name="Song B.-B."/>
            <person name="Dinh H."/>
            <person name="Thornton R."/>
            <person name="Coyle M."/>
            <person name="Francisco L."/>
            <person name="Jackson L."/>
            <person name="Javaid M."/>
            <person name="Korchina V."/>
            <person name="Kovar C."/>
            <person name="Mata R."/>
            <person name="Mathew T."/>
            <person name="Ngo R."/>
            <person name="Nguyen L."/>
            <person name="Nguyen N."/>
            <person name="Okwuonu G."/>
            <person name="Ongeri F."/>
            <person name="Pham C."/>
            <person name="Simmons D."/>
            <person name="Wilczek-Boney K."/>
            <person name="Hale W."/>
            <person name="Jakkamsetti A."/>
            <person name="Pham P."/>
            <person name="Ruth R."/>
            <person name="San Lucas F."/>
            <person name="Warren J."/>
            <person name="Zhang J."/>
            <person name="Zhao Z."/>
            <person name="Zhou C."/>
            <person name="Zhu D."/>
            <person name="Lee S."/>
            <person name="Bess C."/>
            <person name="Blankenburg K."/>
            <person name="Forbes L."/>
            <person name="Fu Q."/>
            <person name="Gubbala S."/>
            <person name="Hirani K."/>
            <person name="Jayaseelan J.C."/>
            <person name="Lara F."/>
            <person name="Munidasa M."/>
            <person name="Palculict T."/>
            <person name="Patil S."/>
            <person name="Pu L.-L."/>
            <person name="Saada N."/>
            <person name="Tang L."/>
            <person name="Weissenberger G."/>
            <person name="Zhu Y."/>
            <person name="Hemphill L."/>
            <person name="Shang Y."/>
            <person name="Youmans B."/>
            <person name="Ayvaz T."/>
            <person name="Ross M."/>
            <person name="Santibanez J."/>
            <person name="Aqrawi P."/>
            <person name="Gross S."/>
            <person name="Joshi V."/>
            <person name="Fowler G."/>
            <person name="Nazareth L."/>
            <person name="Reid J."/>
            <person name="Worley K."/>
            <person name="Petrosino J."/>
            <person name="Highlander S."/>
            <person name="Gibbs R."/>
        </authorList>
    </citation>
    <scope>NUCLEOTIDE SEQUENCE [LARGE SCALE GENOMIC DNA]</scope>
    <source>
        <strain evidence="8 9">DSM 15829</strain>
    </source>
</reference>
<gene>
    <name evidence="8" type="ORF">HMPREF0091_11122</name>
</gene>
<sequence length="196" mass="20747">MFNMFKHLIKTSSCKNPLEHSSEVSPCNEHACTQATPDVTHISTSHNNSADIIACCSGSLIDAATLPDPVFAQKMLGETCAIAPCEDTITVCSPSDGSVSALFPTGHAFGITRPDGVEILVHIGINTVEAHGEGLRVLDVCQGDTVKAGKPMVEVDVKKLSQTYNMSIMTIITDAQQQTINFKKSGSVNQGDSIVA</sequence>
<dbReference type="InterPro" id="IPR001127">
    <property type="entry name" value="PTS_EIIA_1_perm"/>
</dbReference>
<protein>
    <submittedName>
        <fullName evidence="8">Phosphoenolpyruvate-dependent sugar phosphotransferase system, EIIA 1</fullName>
    </submittedName>
</protein>
<dbReference type="EMBL" id="ACGK02000004">
    <property type="protein sequence ID" value="EGF22796.1"/>
    <property type="molecule type" value="Genomic_DNA"/>
</dbReference>
<evidence type="ECO:0000256" key="1">
    <source>
        <dbReference type="ARBA" id="ARBA00004496"/>
    </source>
</evidence>
<feature type="domain" description="PTS EIIA type-1" evidence="7">
    <location>
        <begin position="68"/>
        <end position="174"/>
    </location>
</feature>
<evidence type="ECO:0000256" key="3">
    <source>
        <dbReference type="ARBA" id="ARBA00022597"/>
    </source>
</evidence>
<dbReference type="PROSITE" id="PS51093">
    <property type="entry name" value="PTS_EIIA_TYPE_1"/>
    <property type="match status" value="1"/>
</dbReference>
<dbReference type="Gene3D" id="2.70.70.10">
    <property type="entry name" value="Glucose Permease (Domain IIA)"/>
    <property type="match status" value="1"/>
</dbReference>
<evidence type="ECO:0000256" key="6">
    <source>
        <dbReference type="ARBA" id="ARBA00022777"/>
    </source>
</evidence>
<keyword evidence="4 8" id="KW-0808">Transferase</keyword>
<dbReference type="OrthoDB" id="9797715at2"/>
<evidence type="ECO:0000256" key="2">
    <source>
        <dbReference type="ARBA" id="ARBA00022448"/>
    </source>
</evidence>
<comment type="subcellular location">
    <subcellularLocation>
        <location evidence="1">Cytoplasm</location>
    </subcellularLocation>
</comment>
<organism evidence="8 9">
    <name type="scientific">Fannyhessea vaginae DSM 15829</name>
    <dbReference type="NCBI Taxonomy" id="525256"/>
    <lineage>
        <taxon>Bacteria</taxon>
        <taxon>Bacillati</taxon>
        <taxon>Actinomycetota</taxon>
        <taxon>Coriobacteriia</taxon>
        <taxon>Coriobacteriales</taxon>
        <taxon>Atopobiaceae</taxon>
        <taxon>Fannyhessea</taxon>
    </lineage>
</organism>
<dbReference type="RefSeq" id="WP_006303332.1">
    <property type="nucleotide sequence ID" value="NZ_ACGK02000004.1"/>
</dbReference>
<dbReference type="GeneID" id="93210764"/>
<dbReference type="GO" id="GO:0009401">
    <property type="term" value="P:phosphoenolpyruvate-dependent sugar phosphotransferase system"/>
    <property type="evidence" value="ECO:0007669"/>
    <property type="project" value="UniProtKB-KW"/>
</dbReference>
<dbReference type="PANTHER" id="PTHR45008">
    <property type="entry name" value="PTS SYSTEM GLUCOSE-SPECIFIC EIIA COMPONENT"/>
    <property type="match status" value="1"/>
</dbReference>
<evidence type="ECO:0000256" key="4">
    <source>
        <dbReference type="ARBA" id="ARBA00022679"/>
    </source>
</evidence>
<evidence type="ECO:0000256" key="5">
    <source>
        <dbReference type="ARBA" id="ARBA00022683"/>
    </source>
</evidence>
<name>F1T6S1_9ACTN</name>
<keyword evidence="9" id="KW-1185">Reference proteome</keyword>
<dbReference type="InterPro" id="IPR011055">
    <property type="entry name" value="Dup_hybrid_motif"/>
</dbReference>
<evidence type="ECO:0000259" key="7">
    <source>
        <dbReference type="PROSITE" id="PS51093"/>
    </source>
</evidence>